<dbReference type="CDD" id="cd01146">
    <property type="entry name" value="FhuD"/>
    <property type="match status" value="1"/>
</dbReference>
<sequence length="347" mass="35764">MPRNTLTRRMNAGAALAAAAVAALVLAGCSTGPTADSTADASADGSFPVTIASSLGDAVIPAAPERIVTIGWGSADTVVALGETPVGVEAATWGGDEDLYFPWVRDAIETSGADLPETFNVYPEVDVEAVLALKPDLILAPQSGITAEDFSTLSAIAPTVAYPGEAWQTSWDDQISIIGTALGKSAQADDLIDGISTQLATAAAANPEFADLSFAYVYTAEPGQLAFYQAGDPRVDLVSGLGLTLDPAVAAVPLTAGTFASTVGLEQADLLNDADVLFTWFNDADNQKAIEAQPLFAQIPAFARGSYVPNVDNQLAMASSLLTPLSVPWALDAYIPMIQDAAAKVAK</sequence>
<name>A0ABP7L4N5_9MICO</name>
<dbReference type="PANTHER" id="PTHR30532:SF28">
    <property type="entry name" value="PETROBACTIN-BINDING PROTEIN YCLQ"/>
    <property type="match status" value="1"/>
</dbReference>
<evidence type="ECO:0000259" key="6">
    <source>
        <dbReference type="PROSITE" id="PS50983"/>
    </source>
</evidence>
<accession>A0ABP7L4N5</accession>
<dbReference type="Gene3D" id="3.40.50.1980">
    <property type="entry name" value="Nitrogenase molybdenum iron protein domain"/>
    <property type="match status" value="2"/>
</dbReference>
<dbReference type="SUPFAM" id="SSF53807">
    <property type="entry name" value="Helical backbone' metal receptor"/>
    <property type="match status" value="1"/>
</dbReference>
<gene>
    <name evidence="7" type="ORF">GCM10022381_38370</name>
</gene>
<dbReference type="PROSITE" id="PS51257">
    <property type="entry name" value="PROKAR_LIPOPROTEIN"/>
    <property type="match status" value="1"/>
</dbReference>
<evidence type="ECO:0000256" key="4">
    <source>
        <dbReference type="ARBA" id="ARBA00022729"/>
    </source>
</evidence>
<comment type="similarity">
    <text evidence="2">Belongs to the bacterial solute-binding protein 8 family.</text>
</comment>
<feature type="signal peptide" evidence="5">
    <location>
        <begin position="1"/>
        <end position="27"/>
    </location>
</feature>
<keyword evidence="3" id="KW-0813">Transport</keyword>
<proteinExistence type="inferred from homology"/>
<evidence type="ECO:0000256" key="3">
    <source>
        <dbReference type="ARBA" id="ARBA00022448"/>
    </source>
</evidence>
<keyword evidence="8" id="KW-1185">Reference proteome</keyword>
<dbReference type="InterPro" id="IPR051313">
    <property type="entry name" value="Bact_iron-sidero_bind"/>
</dbReference>
<organism evidence="7 8">
    <name type="scientific">Leifsonia kafniensis</name>
    <dbReference type="NCBI Taxonomy" id="475957"/>
    <lineage>
        <taxon>Bacteria</taxon>
        <taxon>Bacillati</taxon>
        <taxon>Actinomycetota</taxon>
        <taxon>Actinomycetes</taxon>
        <taxon>Micrococcales</taxon>
        <taxon>Microbacteriaceae</taxon>
        <taxon>Leifsonia</taxon>
    </lineage>
</organism>
<comment type="caution">
    <text evidence="7">The sequence shown here is derived from an EMBL/GenBank/DDBJ whole genome shotgun (WGS) entry which is preliminary data.</text>
</comment>
<dbReference type="Pfam" id="PF01497">
    <property type="entry name" value="Peripla_BP_2"/>
    <property type="match status" value="1"/>
</dbReference>
<dbReference type="InterPro" id="IPR002491">
    <property type="entry name" value="ABC_transptr_periplasmic_BD"/>
</dbReference>
<feature type="domain" description="Fe/B12 periplasmic-binding" evidence="6">
    <location>
        <begin position="66"/>
        <end position="342"/>
    </location>
</feature>
<dbReference type="PANTHER" id="PTHR30532">
    <property type="entry name" value="IRON III DICITRATE-BINDING PERIPLASMIC PROTEIN"/>
    <property type="match status" value="1"/>
</dbReference>
<dbReference type="EMBL" id="BAABCN010000017">
    <property type="protein sequence ID" value="GAA3893004.1"/>
    <property type="molecule type" value="Genomic_DNA"/>
</dbReference>
<evidence type="ECO:0000256" key="5">
    <source>
        <dbReference type="SAM" id="SignalP"/>
    </source>
</evidence>
<dbReference type="Proteomes" id="UP001501803">
    <property type="component" value="Unassembled WGS sequence"/>
</dbReference>
<reference evidence="8" key="1">
    <citation type="journal article" date="2019" name="Int. J. Syst. Evol. Microbiol.">
        <title>The Global Catalogue of Microorganisms (GCM) 10K type strain sequencing project: providing services to taxonomists for standard genome sequencing and annotation.</title>
        <authorList>
            <consortium name="The Broad Institute Genomics Platform"/>
            <consortium name="The Broad Institute Genome Sequencing Center for Infectious Disease"/>
            <person name="Wu L."/>
            <person name="Ma J."/>
        </authorList>
    </citation>
    <scope>NUCLEOTIDE SEQUENCE [LARGE SCALE GENOMIC DNA]</scope>
    <source>
        <strain evidence="8">JCM 17021</strain>
    </source>
</reference>
<comment type="subcellular location">
    <subcellularLocation>
        <location evidence="1">Cell envelope</location>
    </subcellularLocation>
</comment>
<protein>
    <submittedName>
        <fullName evidence="7">Iron-siderophore ABC transporter substrate-binding protein</fullName>
    </submittedName>
</protein>
<keyword evidence="4 5" id="KW-0732">Signal</keyword>
<evidence type="ECO:0000256" key="2">
    <source>
        <dbReference type="ARBA" id="ARBA00008814"/>
    </source>
</evidence>
<dbReference type="RefSeq" id="WP_345069483.1">
    <property type="nucleotide sequence ID" value="NZ_BAABCN010000017.1"/>
</dbReference>
<dbReference type="PROSITE" id="PS50983">
    <property type="entry name" value="FE_B12_PBP"/>
    <property type="match status" value="1"/>
</dbReference>
<evidence type="ECO:0000256" key="1">
    <source>
        <dbReference type="ARBA" id="ARBA00004196"/>
    </source>
</evidence>
<evidence type="ECO:0000313" key="8">
    <source>
        <dbReference type="Proteomes" id="UP001501803"/>
    </source>
</evidence>
<feature type="chain" id="PRO_5046296487" evidence="5">
    <location>
        <begin position="28"/>
        <end position="347"/>
    </location>
</feature>
<evidence type="ECO:0000313" key="7">
    <source>
        <dbReference type="EMBL" id="GAA3893004.1"/>
    </source>
</evidence>